<proteinExistence type="predicted"/>
<feature type="non-terminal residue" evidence="1">
    <location>
        <position position="1"/>
    </location>
</feature>
<protein>
    <submittedName>
        <fullName evidence="1">Uncharacterized protein</fullName>
    </submittedName>
</protein>
<keyword evidence="2" id="KW-1185">Reference proteome</keyword>
<sequence length="39" mass="4258">VPVGTVVSSGVIWNYLSYCENTPFLGRNLFNQVPACLKA</sequence>
<dbReference type="AlphaFoldDB" id="A0A093CQZ5"/>
<evidence type="ECO:0000313" key="2">
    <source>
        <dbReference type="Proteomes" id="UP000053661"/>
    </source>
</evidence>
<accession>A0A093CQZ5</accession>
<evidence type="ECO:0000313" key="1">
    <source>
        <dbReference type="EMBL" id="KFV16908.1"/>
    </source>
</evidence>
<gene>
    <name evidence="1" type="ORF">N340_06595</name>
</gene>
<name>A0A093CQZ5_TAUER</name>
<organism evidence="1 2">
    <name type="scientific">Tauraco erythrolophus</name>
    <name type="common">Red-crested turaco</name>
    <dbReference type="NCBI Taxonomy" id="121530"/>
    <lineage>
        <taxon>Eukaryota</taxon>
        <taxon>Metazoa</taxon>
        <taxon>Chordata</taxon>
        <taxon>Craniata</taxon>
        <taxon>Vertebrata</taxon>
        <taxon>Euteleostomi</taxon>
        <taxon>Archelosauria</taxon>
        <taxon>Archosauria</taxon>
        <taxon>Dinosauria</taxon>
        <taxon>Saurischia</taxon>
        <taxon>Theropoda</taxon>
        <taxon>Coelurosauria</taxon>
        <taxon>Aves</taxon>
        <taxon>Neognathae</taxon>
        <taxon>Neoaves</taxon>
        <taxon>Otidimorphae</taxon>
        <taxon>Musophagiformes</taxon>
        <taxon>Musophagidae</taxon>
        <taxon>Tauraco</taxon>
    </lineage>
</organism>
<reference evidence="1 2" key="1">
    <citation type="submission" date="2014-04" db="EMBL/GenBank/DDBJ databases">
        <title>Genome evolution of avian class.</title>
        <authorList>
            <person name="Zhang G."/>
            <person name="Li C."/>
        </authorList>
    </citation>
    <scope>NUCLEOTIDE SEQUENCE [LARGE SCALE GENOMIC DNA]</scope>
    <source>
        <strain evidence="1">BGI_N340</strain>
    </source>
</reference>
<dbReference type="EMBL" id="KL466506">
    <property type="protein sequence ID" value="KFV16908.1"/>
    <property type="molecule type" value="Genomic_DNA"/>
</dbReference>
<dbReference type="Proteomes" id="UP000053661">
    <property type="component" value="Unassembled WGS sequence"/>
</dbReference>
<feature type="non-terminal residue" evidence="1">
    <location>
        <position position="39"/>
    </location>
</feature>